<evidence type="ECO:0000256" key="2">
    <source>
        <dbReference type="ARBA" id="ARBA00007015"/>
    </source>
</evidence>
<feature type="transmembrane region" description="Helical" evidence="7">
    <location>
        <begin position="364"/>
        <end position="385"/>
    </location>
</feature>
<keyword evidence="5 7" id="KW-1133">Transmembrane helix</keyword>
<keyword evidence="6 7" id="KW-0472">Membrane</keyword>
<evidence type="ECO:0000256" key="1">
    <source>
        <dbReference type="ARBA" id="ARBA00004141"/>
    </source>
</evidence>
<feature type="transmembrane region" description="Helical" evidence="7">
    <location>
        <begin position="474"/>
        <end position="495"/>
    </location>
</feature>
<proteinExistence type="inferred from homology"/>
<evidence type="ECO:0000256" key="5">
    <source>
        <dbReference type="ARBA" id="ARBA00022989"/>
    </source>
</evidence>
<feature type="transmembrane region" description="Helical" evidence="7">
    <location>
        <begin position="298"/>
        <end position="328"/>
    </location>
</feature>
<dbReference type="PANTHER" id="PTHR31585">
    <property type="entry name" value="FOLATE-BIOPTERIN TRANSPORTER 1, CHLOROPLASTIC"/>
    <property type="match status" value="1"/>
</dbReference>
<dbReference type="Proteomes" id="UP001165121">
    <property type="component" value="Unassembled WGS sequence"/>
</dbReference>
<evidence type="ECO:0000256" key="7">
    <source>
        <dbReference type="SAM" id="Phobius"/>
    </source>
</evidence>
<comment type="caution">
    <text evidence="8">The sequence shown here is derived from an EMBL/GenBank/DDBJ whole genome shotgun (WGS) entry which is preliminary data.</text>
</comment>
<feature type="transmembrane region" description="Helical" evidence="7">
    <location>
        <begin position="251"/>
        <end position="272"/>
    </location>
</feature>
<keyword evidence="3" id="KW-0813">Transport</keyword>
<protein>
    <submittedName>
        <fullName evidence="8">Unnamed protein product</fullName>
    </submittedName>
</protein>
<evidence type="ECO:0000256" key="6">
    <source>
        <dbReference type="ARBA" id="ARBA00023136"/>
    </source>
</evidence>
<dbReference type="GO" id="GO:0016020">
    <property type="term" value="C:membrane"/>
    <property type="evidence" value="ECO:0007669"/>
    <property type="project" value="UniProtKB-SubCell"/>
</dbReference>
<reference evidence="8" key="1">
    <citation type="submission" date="2023-04" db="EMBL/GenBank/DDBJ databases">
        <title>Phytophthora fragariaefolia NBRC 109709.</title>
        <authorList>
            <person name="Ichikawa N."/>
            <person name="Sato H."/>
            <person name="Tonouchi N."/>
        </authorList>
    </citation>
    <scope>NUCLEOTIDE SEQUENCE</scope>
    <source>
        <strain evidence="8">NBRC 109709</strain>
    </source>
</reference>
<feature type="transmembrane region" description="Helical" evidence="7">
    <location>
        <begin position="218"/>
        <end position="239"/>
    </location>
</feature>
<sequence>MSSGELKLDFNIVESPAYETNDTVLLSQREAWNVRDDVLSVSDNEPDTPLYNTQIYGGLRKGDTVKFFSIQCIGLVAATFSSTFAVEFLNNELQPLLKDHFRLSTAQLAAAQRLTSTPQVLSFLFGLLTDCYPMFGVRRKAYVFVGLAMTVASFWCIAGLDSYIETLEPGTVSTGLAAFAITFATLGCLGNIVAYVSIHTRVIELAQREPLGLRGTIIGTYLIFRCVVYAITDACVYAVQKTETAASTHHTLVLIVAGFITALPTPLIYYFWEEKCYSLSTSVKTRGQILWKIMQQKAVWNVLAFVCFFTLFLNISFSGPAVIISVWAGASGDNMLMQHMMHYGMITVTIVVWRYFFMNRPWRSFYAACPLLLIVPQLIVAILVSHDILRNRVFYRVMTLFSSASFAIGWLSSVVPLTEIIQEGSEGAMVGLTLSLYFLVSLFVETNTMGILKGSNLYNIAEVAADTAEGREDVLTALLLNYGINACAFVGIYFLPRQKLDTQQLRSYGGYTKCASAAIVTFSAILFLYSFTVTVMTFIPATACIPMMGGAGC</sequence>
<feature type="transmembrane region" description="Helical" evidence="7">
    <location>
        <begin position="397"/>
        <end position="415"/>
    </location>
</feature>
<dbReference type="EMBL" id="BSXT01005078">
    <property type="protein sequence ID" value="GMF59640.1"/>
    <property type="molecule type" value="Genomic_DNA"/>
</dbReference>
<accession>A0A9W6YCU8</accession>
<feature type="transmembrane region" description="Helical" evidence="7">
    <location>
        <begin position="176"/>
        <end position="198"/>
    </location>
</feature>
<comment type="subcellular location">
    <subcellularLocation>
        <location evidence="1">Membrane</location>
        <topology evidence="1">Multi-pass membrane protein</topology>
    </subcellularLocation>
</comment>
<dbReference type="AlphaFoldDB" id="A0A9W6YCU8"/>
<evidence type="ECO:0000313" key="9">
    <source>
        <dbReference type="Proteomes" id="UP001165121"/>
    </source>
</evidence>
<feature type="transmembrane region" description="Helical" evidence="7">
    <location>
        <begin position="516"/>
        <end position="539"/>
    </location>
</feature>
<comment type="similarity">
    <text evidence="2">Belongs to the major facilitator superfamily. Folate-biopterin transporter (TC 2.A.71) family.</text>
</comment>
<keyword evidence="9" id="KW-1185">Reference proteome</keyword>
<dbReference type="OrthoDB" id="162307at2759"/>
<feature type="transmembrane region" description="Helical" evidence="7">
    <location>
        <begin position="67"/>
        <end position="89"/>
    </location>
</feature>
<keyword evidence="4 7" id="KW-0812">Transmembrane</keyword>
<name>A0A9W6YCU8_9STRA</name>
<gene>
    <name evidence="8" type="ORF">Pfra01_002581100</name>
</gene>
<feature type="transmembrane region" description="Helical" evidence="7">
    <location>
        <begin position="340"/>
        <end position="357"/>
    </location>
</feature>
<organism evidence="8 9">
    <name type="scientific">Phytophthora fragariaefolia</name>
    <dbReference type="NCBI Taxonomy" id="1490495"/>
    <lineage>
        <taxon>Eukaryota</taxon>
        <taxon>Sar</taxon>
        <taxon>Stramenopiles</taxon>
        <taxon>Oomycota</taxon>
        <taxon>Peronosporomycetes</taxon>
        <taxon>Peronosporales</taxon>
        <taxon>Peronosporaceae</taxon>
        <taxon>Phytophthora</taxon>
    </lineage>
</organism>
<evidence type="ECO:0000256" key="3">
    <source>
        <dbReference type="ARBA" id="ARBA00022448"/>
    </source>
</evidence>
<dbReference type="InterPro" id="IPR039309">
    <property type="entry name" value="BT1"/>
</dbReference>
<dbReference type="PANTHER" id="PTHR31585:SF5">
    <property type="entry name" value="RNA-BINDING S4 DOMAIN-CONTAINING PROTEIN"/>
    <property type="match status" value="1"/>
</dbReference>
<dbReference type="InterPro" id="IPR036259">
    <property type="entry name" value="MFS_trans_sf"/>
</dbReference>
<feature type="transmembrane region" description="Helical" evidence="7">
    <location>
        <begin position="141"/>
        <end position="164"/>
    </location>
</feature>
<feature type="transmembrane region" description="Helical" evidence="7">
    <location>
        <begin position="427"/>
        <end position="444"/>
    </location>
</feature>
<dbReference type="SUPFAM" id="SSF103473">
    <property type="entry name" value="MFS general substrate transporter"/>
    <property type="match status" value="1"/>
</dbReference>
<evidence type="ECO:0000313" key="8">
    <source>
        <dbReference type="EMBL" id="GMF59640.1"/>
    </source>
</evidence>
<dbReference type="Pfam" id="PF03092">
    <property type="entry name" value="BT1"/>
    <property type="match status" value="1"/>
</dbReference>
<evidence type="ECO:0000256" key="4">
    <source>
        <dbReference type="ARBA" id="ARBA00022692"/>
    </source>
</evidence>